<reference evidence="2" key="1">
    <citation type="submission" date="2016-02" db="EMBL/GenBank/DDBJ databases">
        <authorList>
            <person name="Holder M.E."/>
            <person name="Ajami N.J."/>
            <person name="Petrosino J.F."/>
        </authorList>
    </citation>
    <scope>NUCLEOTIDE SEQUENCE [LARGE SCALE GENOMIC DNA]</scope>
    <source>
        <strain evidence="2">CCUG 36733</strain>
    </source>
</reference>
<evidence type="ECO:0000313" key="2">
    <source>
        <dbReference type="Proteomes" id="UP000065220"/>
    </source>
</evidence>
<dbReference type="EMBL" id="CP014228">
    <property type="protein sequence ID" value="AMD87629.1"/>
    <property type="molecule type" value="Genomic_DNA"/>
</dbReference>
<dbReference type="KEGG" id="ard:AXF14_08570"/>
<dbReference type="Proteomes" id="UP000065220">
    <property type="component" value="Chromosome"/>
</dbReference>
<accession>A0A0X8JFE8</accession>
<keyword evidence="2" id="KW-1185">Reference proteome</keyword>
<protein>
    <submittedName>
        <fullName evidence="1">Uncharacterized protein</fullName>
    </submittedName>
</protein>
<proteinExistence type="predicted"/>
<dbReference type="RefSeq" id="WP_067942513.1">
    <property type="nucleotide sequence ID" value="NZ_CP014228.1"/>
</dbReference>
<dbReference type="AlphaFoldDB" id="A0A0X8JFE8"/>
<organism evidence="1 2">
    <name type="scientific">Actinomyces radicidentis</name>
    <dbReference type="NCBI Taxonomy" id="111015"/>
    <lineage>
        <taxon>Bacteria</taxon>
        <taxon>Bacillati</taxon>
        <taxon>Actinomycetota</taxon>
        <taxon>Actinomycetes</taxon>
        <taxon>Actinomycetales</taxon>
        <taxon>Actinomycetaceae</taxon>
        <taxon>Actinomyces</taxon>
    </lineage>
</organism>
<evidence type="ECO:0000313" key="1">
    <source>
        <dbReference type="EMBL" id="AMD87629.1"/>
    </source>
</evidence>
<gene>
    <name evidence="1" type="ORF">AXF14_08570</name>
</gene>
<sequence>MEDVWRTALADRSRSIGLKGVLQQPGVTWTVGDPVADVQAPSALIAREGAPVTGDLVLPVTHSLAPGTPQTYVALTWGPDAGWVVTDHQEIDADAS</sequence>
<name>A0A0X8JFE8_ACTRD</name>